<evidence type="ECO:0000313" key="1">
    <source>
        <dbReference type="EMBL" id="OLQ01045.1"/>
    </source>
</evidence>
<dbReference type="EMBL" id="LSRX01000306">
    <property type="protein sequence ID" value="OLQ01045.1"/>
    <property type="molecule type" value="Genomic_DNA"/>
</dbReference>
<organism evidence="1 2">
    <name type="scientific">Symbiodinium microadriaticum</name>
    <name type="common">Dinoflagellate</name>
    <name type="synonym">Zooxanthella microadriatica</name>
    <dbReference type="NCBI Taxonomy" id="2951"/>
    <lineage>
        <taxon>Eukaryota</taxon>
        <taxon>Sar</taxon>
        <taxon>Alveolata</taxon>
        <taxon>Dinophyceae</taxon>
        <taxon>Suessiales</taxon>
        <taxon>Symbiodiniaceae</taxon>
        <taxon>Symbiodinium</taxon>
    </lineage>
</organism>
<protein>
    <submittedName>
        <fullName evidence="1">Uncharacterized protein</fullName>
    </submittedName>
</protein>
<dbReference type="AlphaFoldDB" id="A0A1Q9E0V0"/>
<name>A0A1Q9E0V0_SYMMI</name>
<sequence length="390" mass="43020">MWRRMARSWGQRCWQRVWPCGGRARKVTAEPVHKAPQQVLPKVLIRYKLLGRSYKDEQRLHRMSLDLCCPARCHLVNKLLSCEVERAGQLQEVLARLSPEVPNLHNLTKHDDGKTGHPLRGGNQLKNYCKGFGVDFWIDHIVVHRLCAGTGVSSGIEEDKEKVYGSAGHLRTPIVTFPQYVYVNDFPKFNGTELGNTLAWMYRSIASRSARIGRRPDGGSLVLQPTIDSAPIWKKRSFESKSQSSKYLAKQIPGSSRPASLAKPAEAFSCVSLPPQEKLPFSRPCPERATCGDSIVISTKHLPEEAVRAVGGALDTHAEDDIREANKAEEDMKAVRVALAPHAEDTGEAAIQEAVRAVGGAPPTDAEAKHAAEVEARCLLSPAAVACFQR</sequence>
<reference evidence="1 2" key="1">
    <citation type="submission" date="2016-02" db="EMBL/GenBank/DDBJ databases">
        <title>Genome analysis of coral dinoflagellate symbionts highlights evolutionary adaptations to a symbiotic lifestyle.</title>
        <authorList>
            <person name="Aranda M."/>
            <person name="Li Y."/>
            <person name="Liew Y.J."/>
            <person name="Baumgarten S."/>
            <person name="Simakov O."/>
            <person name="Wilson M."/>
            <person name="Piel J."/>
            <person name="Ashoor H."/>
            <person name="Bougouffa S."/>
            <person name="Bajic V.B."/>
            <person name="Ryu T."/>
            <person name="Ravasi T."/>
            <person name="Bayer T."/>
            <person name="Micklem G."/>
            <person name="Kim H."/>
            <person name="Bhak J."/>
            <person name="Lajeunesse T.C."/>
            <person name="Voolstra C.R."/>
        </authorList>
    </citation>
    <scope>NUCLEOTIDE SEQUENCE [LARGE SCALE GENOMIC DNA]</scope>
    <source>
        <strain evidence="1 2">CCMP2467</strain>
    </source>
</reference>
<proteinExistence type="predicted"/>
<dbReference type="OrthoDB" id="407810at2759"/>
<keyword evidence="2" id="KW-1185">Reference proteome</keyword>
<dbReference type="Proteomes" id="UP000186817">
    <property type="component" value="Unassembled WGS sequence"/>
</dbReference>
<accession>A0A1Q9E0V0</accession>
<gene>
    <name evidence="1" type="ORF">AK812_SmicGene16238</name>
</gene>
<evidence type="ECO:0000313" key="2">
    <source>
        <dbReference type="Proteomes" id="UP000186817"/>
    </source>
</evidence>
<comment type="caution">
    <text evidence="1">The sequence shown here is derived from an EMBL/GenBank/DDBJ whole genome shotgun (WGS) entry which is preliminary data.</text>
</comment>